<keyword evidence="6 9" id="KW-0378">Hydrolase</keyword>
<proteinExistence type="inferred from homology"/>
<keyword evidence="5 9" id="KW-0064">Aspartyl protease</keyword>
<evidence type="ECO:0000256" key="8">
    <source>
        <dbReference type="ARBA" id="ARBA00023136"/>
    </source>
</evidence>
<evidence type="ECO:0000256" key="11">
    <source>
        <dbReference type="RuleBase" id="RU004181"/>
    </source>
</evidence>
<dbReference type="PANTHER" id="PTHR33695:SF1">
    <property type="entry name" value="LIPOPROTEIN SIGNAL PEPTIDASE"/>
    <property type="match status" value="1"/>
</dbReference>
<dbReference type="HAMAP" id="MF_00161">
    <property type="entry name" value="LspA"/>
    <property type="match status" value="1"/>
</dbReference>
<dbReference type="Proteomes" id="UP001595607">
    <property type="component" value="Unassembled WGS sequence"/>
</dbReference>
<dbReference type="NCBIfam" id="TIGR00077">
    <property type="entry name" value="lspA"/>
    <property type="match status" value="1"/>
</dbReference>
<dbReference type="RefSeq" id="WP_229786211.1">
    <property type="nucleotide sequence ID" value="NZ_BMXU01000002.1"/>
</dbReference>
<gene>
    <name evidence="9 12" type="primary">lspA</name>
    <name evidence="12" type="ORF">ACFONP_13120</name>
</gene>
<comment type="subcellular location">
    <subcellularLocation>
        <location evidence="9">Cell membrane</location>
        <topology evidence="9">Multi-pass membrane protein</topology>
    </subcellularLocation>
</comment>
<feature type="transmembrane region" description="Helical" evidence="9">
    <location>
        <begin position="15"/>
        <end position="37"/>
    </location>
</feature>
<keyword evidence="7 9" id="KW-1133">Transmembrane helix</keyword>
<organism evidence="12 13">
    <name type="scientific">Parvularcula lutaonensis</name>
    <dbReference type="NCBI Taxonomy" id="491923"/>
    <lineage>
        <taxon>Bacteria</taxon>
        <taxon>Pseudomonadati</taxon>
        <taxon>Pseudomonadota</taxon>
        <taxon>Alphaproteobacteria</taxon>
        <taxon>Parvularculales</taxon>
        <taxon>Parvularculaceae</taxon>
        <taxon>Parvularcula</taxon>
    </lineage>
</organism>
<keyword evidence="8 9" id="KW-0472">Membrane</keyword>
<evidence type="ECO:0000256" key="6">
    <source>
        <dbReference type="ARBA" id="ARBA00022801"/>
    </source>
</evidence>
<evidence type="ECO:0000256" key="4">
    <source>
        <dbReference type="ARBA" id="ARBA00022692"/>
    </source>
</evidence>
<dbReference type="PRINTS" id="PR00781">
    <property type="entry name" value="LIPOSIGPTASE"/>
</dbReference>
<name>A0ABV7MFG8_9PROT</name>
<comment type="pathway">
    <text evidence="9">Protein modification; lipoprotein biosynthesis (signal peptide cleavage).</text>
</comment>
<evidence type="ECO:0000256" key="5">
    <source>
        <dbReference type="ARBA" id="ARBA00022750"/>
    </source>
</evidence>
<keyword evidence="13" id="KW-1185">Reference proteome</keyword>
<evidence type="ECO:0000256" key="3">
    <source>
        <dbReference type="ARBA" id="ARBA00022670"/>
    </source>
</evidence>
<dbReference type="PROSITE" id="PS00855">
    <property type="entry name" value="SPASE_II"/>
    <property type="match status" value="1"/>
</dbReference>
<sequence length="177" mass="19355">MTPVHAAKAALRRPLFRLGMIIAGVALILDQLTKLWVLHGIRLPYRFQRKIEISGIFDLTYTENRGVSFGLFAGGMSSRVLLSLLSIIVSGFIIRWLMTIQRPVTAAGAGLILGGAIGNLIDRVFYGYVVDFLDFSGLGFPYIFNVADAAINVGVALLLFDALWLERKGKAKDQAGL</sequence>
<comment type="catalytic activity">
    <reaction evidence="9 10">
        <text>Release of signal peptides from bacterial membrane prolipoproteins. Hydrolyzes -Xaa-Yaa-Zaa-|-(S,diacylglyceryl)Cys-, in which Xaa is hydrophobic (preferably Leu), and Yaa (Ala or Ser) and Zaa (Gly or Ala) have small, neutral side chains.</text>
        <dbReference type="EC" id="3.4.23.36"/>
    </reaction>
</comment>
<evidence type="ECO:0000256" key="9">
    <source>
        <dbReference type="HAMAP-Rule" id="MF_00161"/>
    </source>
</evidence>
<accession>A0ABV7MFG8</accession>
<evidence type="ECO:0000313" key="13">
    <source>
        <dbReference type="Proteomes" id="UP001595607"/>
    </source>
</evidence>
<protein>
    <recommendedName>
        <fullName evidence="9">Lipoprotein signal peptidase</fullName>
        <ecNumber evidence="9">3.4.23.36</ecNumber>
    </recommendedName>
    <alternativeName>
        <fullName evidence="9">Prolipoprotein signal peptidase</fullName>
    </alternativeName>
    <alternativeName>
        <fullName evidence="9">Signal peptidase II</fullName>
        <shortName evidence="9">SPase II</shortName>
    </alternativeName>
</protein>
<dbReference type="InterPro" id="IPR001872">
    <property type="entry name" value="Peptidase_A8"/>
</dbReference>
<feature type="active site" evidence="9">
    <location>
        <position position="148"/>
    </location>
</feature>
<feature type="active site" evidence="9">
    <location>
        <position position="131"/>
    </location>
</feature>
<comment type="function">
    <text evidence="9 10">This protein specifically catalyzes the removal of signal peptides from prolipoproteins.</text>
</comment>
<dbReference type="Pfam" id="PF01252">
    <property type="entry name" value="Peptidase_A8"/>
    <property type="match status" value="1"/>
</dbReference>
<evidence type="ECO:0000313" key="12">
    <source>
        <dbReference type="EMBL" id="MFC3303667.1"/>
    </source>
</evidence>
<keyword evidence="2 9" id="KW-1003">Cell membrane</keyword>
<feature type="transmembrane region" description="Helical" evidence="9">
    <location>
        <begin position="142"/>
        <end position="165"/>
    </location>
</feature>
<feature type="transmembrane region" description="Helical" evidence="9">
    <location>
        <begin position="80"/>
        <end position="98"/>
    </location>
</feature>
<feature type="transmembrane region" description="Helical" evidence="9">
    <location>
        <begin position="110"/>
        <end position="130"/>
    </location>
</feature>
<keyword evidence="4 9" id="KW-0812">Transmembrane</keyword>
<dbReference type="EC" id="3.4.23.36" evidence="9"/>
<evidence type="ECO:0000256" key="1">
    <source>
        <dbReference type="ARBA" id="ARBA00006139"/>
    </source>
</evidence>
<reference evidence="13" key="1">
    <citation type="journal article" date="2019" name="Int. J. Syst. Evol. Microbiol.">
        <title>The Global Catalogue of Microorganisms (GCM) 10K type strain sequencing project: providing services to taxonomists for standard genome sequencing and annotation.</title>
        <authorList>
            <consortium name="The Broad Institute Genomics Platform"/>
            <consortium name="The Broad Institute Genome Sequencing Center for Infectious Disease"/>
            <person name="Wu L."/>
            <person name="Ma J."/>
        </authorList>
    </citation>
    <scope>NUCLEOTIDE SEQUENCE [LARGE SCALE GENOMIC DNA]</scope>
    <source>
        <strain evidence="13">KCTC 22245</strain>
    </source>
</reference>
<dbReference type="PANTHER" id="PTHR33695">
    <property type="entry name" value="LIPOPROTEIN SIGNAL PEPTIDASE"/>
    <property type="match status" value="1"/>
</dbReference>
<evidence type="ECO:0000256" key="7">
    <source>
        <dbReference type="ARBA" id="ARBA00022989"/>
    </source>
</evidence>
<evidence type="ECO:0000256" key="10">
    <source>
        <dbReference type="RuleBase" id="RU000594"/>
    </source>
</evidence>
<comment type="similarity">
    <text evidence="1 9 11">Belongs to the peptidase A8 family.</text>
</comment>
<dbReference type="EMBL" id="JBHRVA010000003">
    <property type="protein sequence ID" value="MFC3303667.1"/>
    <property type="molecule type" value="Genomic_DNA"/>
</dbReference>
<dbReference type="GO" id="GO:0004190">
    <property type="term" value="F:aspartic-type endopeptidase activity"/>
    <property type="evidence" value="ECO:0007669"/>
    <property type="project" value="UniProtKB-EC"/>
</dbReference>
<evidence type="ECO:0000256" key="2">
    <source>
        <dbReference type="ARBA" id="ARBA00022475"/>
    </source>
</evidence>
<comment type="caution">
    <text evidence="12">The sequence shown here is derived from an EMBL/GenBank/DDBJ whole genome shotgun (WGS) entry which is preliminary data.</text>
</comment>
<keyword evidence="3 9" id="KW-0645">Protease</keyword>